<dbReference type="RefSeq" id="WP_013170314.1">
    <property type="nucleotide sequence ID" value="NC_014218.1"/>
</dbReference>
<gene>
    <name evidence="2" type="ordered locus">Arch_1107</name>
</gene>
<evidence type="ECO:0000313" key="2">
    <source>
        <dbReference type="EMBL" id="ADH92820.1"/>
    </source>
</evidence>
<evidence type="ECO:0000256" key="1">
    <source>
        <dbReference type="SAM" id="Phobius"/>
    </source>
</evidence>
<dbReference type="HOGENOM" id="CLU_2244349_0_0_11"/>
<dbReference type="AlphaFoldDB" id="D7BPH1"/>
<keyword evidence="1" id="KW-1133">Transmembrane helix</keyword>
<protein>
    <submittedName>
        <fullName evidence="2">Spermidine synthase</fullName>
    </submittedName>
</protein>
<dbReference type="EMBL" id="CP002045">
    <property type="protein sequence ID" value="ADH92820.1"/>
    <property type="molecule type" value="Genomic_DNA"/>
</dbReference>
<organism evidence="2 3">
    <name type="scientific">Arcanobacterium haemolyticum (strain ATCC 9345 / DSM 20595 / CCM 5947 / CCUG 17215 / LMG 16163 / NBRC 15585 / NCTC 8452 / 11018)</name>
    <dbReference type="NCBI Taxonomy" id="644284"/>
    <lineage>
        <taxon>Bacteria</taxon>
        <taxon>Bacillati</taxon>
        <taxon>Actinomycetota</taxon>
        <taxon>Actinomycetes</taxon>
        <taxon>Actinomycetales</taxon>
        <taxon>Actinomycetaceae</taxon>
        <taxon>Arcanobacterium</taxon>
    </lineage>
</organism>
<reference evidence="2 3" key="1">
    <citation type="journal article" date="2010" name="Stand. Genomic Sci.">
        <title>Complete genome sequence of Arcanobacterium haemolyticum type strain (11018).</title>
        <authorList>
            <person name="Yasawong M."/>
            <person name="Teshima H."/>
            <person name="Lapidus A."/>
            <person name="Nolan M."/>
            <person name="Lucas S."/>
            <person name="Glavina Del Rio T."/>
            <person name="Tice H."/>
            <person name="Cheng J."/>
            <person name="Bruce D."/>
            <person name="Detter C."/>
            <person name="Tapia R."/>
            <person name="Han C."/>
            <person name="Goodwin L."/>
            <person name="Pitluck S."/>
            <person name="Liolios K."/>
            <person name="Ivanova N."/>
            <person name="Mavromatis K."/>
            <person name="Mikhailova N."/>
            <person name="Pati A."/>
            <person name="Chen A."/>
            <person name="Palaniappan K."/>
            <person name="Land M."/>
            <person name="Hauser L."/>
            <person name="Chang Y."/>
            <person name="Jeffries C."/>
            <person name="Rohde M."/>
            <person name="Sikorski J."/>
            <person name="Pukall R."/>
            <person name="Goker M."/>
            <person name="Woyke T."/>
            <person name="Bristow J."/>
            <person name="Eisen J."/>
            <person name="Markowitz V."/>
            <person name="Hugenholtz P."/>
            <person name="Kyrpides N."/>
            <person name="Klenk H."/>
        </authorList>
    </citation>
    <scope>NUCLEOTIDE SEQUENCE [LARGE SCALE GENOMIC DNA]</scope>
    <source>
        <strain evidence="3">ATCC 9345 / DSM 20595 / CCUG 17215 / LMG 16163 / NBRC 15585 / NCTC 8452 / 11018</strain>
    </source>
</reference>
<keyword evidence="1" id="KW-0812">Transmembrane</keyword>
<dbReference type="Proteomes" id="UP000000376">
    <property type="component" value="Chromosome"/>
</dbReference>
<proteinExistence type="predicted"/>
<accession>D7BPH1</accession>
<feature type="transmembrane region" description="Helical" evidence="1">
    <location>
        <begin position="66"/>
        <end position="95"/>
    </location>
</feature>
<dbReference type="KEGG" id="ahe:Arch_1107"/>
<dbReference type="OrthoDB" id="3268127at2"/>
<name>D7BPH1_ARCHD</name>
<keyword evidence="1" id="KW-0472">Membrane</keyword>
<evidence type="ECO:0000313" key="3">
    <source>
        <dbReference type="Proteomes" id="UP000000376"/>
    </source>
</evidence>
<keyword evidence="3" id="KW-1185">Reference proteome</keyword>
<feature type="transmembrane region" description="Helical" evidence="1">
    <location>
        <begin position="33"/>
        <end position="54"/>
    </location>
</feature>
<dbReference type="STRING" id="644284.Arch_1107"/>
<sequence>MHVFERPVMLVALLFTCVMAVVGWYSIVVGAGSTTGFIIGSIASLMVLLGVWGWRRESLNVCATAALGAGILFPTPFGLIPMICGFIIFTLIVSLDLFVTFNGE</sequence>
<feature type="transmembrane region" description="Helical" evidence="1">
    <location>
        <begin position="7"/>
        <end position="27"/>
    </location>
</feature>